<dbReference type="AlphaFoldDB" id="I7M9D2"/>
<dbReference type="InterPro" id="IPR006599">
    <property type="entry name" value="CARP_motif"/>
</dbReference>
<keyword evidence="9" id="KW-1185">Reference proteome</keyword>
<accession>I7M9D2</accession>
<dbReference type="PANTHER" id="PTHR16052:SF0">
    <property type="entry name" value="TBCC DOMAIN-CONTAINING PROTEIN 1"/>
    <property type="match status" value="1"/>
</dbReference>
<evidence type="ECO:0000256" key="6">
    <source>
        <dbReference type="ARBA" id="ARBA00023212"/>
    </source>
</evidence>
<dbReference type="SUPFAM" id="SSF69340">
    <property type="entry name" value="C-terminal domain of adenylylcyclase associated protein"/>
    <property type="match status" value="1"/>
</dbReference>
<dbReference type="InterPro" id="IPR012945">
    <property type="entry name" value="Tubulin-bd_cofactor_C_dom"/>
</dbReference>
<evidence type="ECO:0000313" key="8">
    <source>
        <dbReference type="EMBL" id="EAS01364.1"/>
    </source>
</evidence>
<comment type="subcellular location">
    <subcellularLocation>
        <location evidence="1">Cytoplasm</location>
        <location evidence="1">Cytoskeleton</location>
        <location evidence="1">Microtubule organizing center</location>
        <location evidence="1">Centrosome</location>
    </subcellularLocation>
    <subcellularLocation>
        <location evidence="2">Cytoplasm</location>
        <location evidence="2">Cytoskeleton</location>
        <location evidence="2">Spindle pole</location>
    </subcellularLocation>
</comment>
<keyword evidence="6" id="KW-0206">Cytoskeleton</keyword>
<dbReference type="InParanoid" id="I7M9D2"/>
<evidence type="ECO:0000259" key="7">
    <source>
        <dbReference type="PROSITE" id="PS51329"/>
    </source>
</evidence>
<dbReference type="Pfam" id="PF07986">
    <property type="entry name" value="TBCC"/>
    <property type="match status" value="1"/>
</dbReference>
<reference evidence="9" key="1">
    <citation type="journal article" date="2006" name="PLoS Biol.">
        <title>Macronuclear genome sequence of the ciliate Tetrahymena thermophila, a model eukaryote.</title>
        <authorList>
            <person name="Eisen J.A."/>
            <person name="Coyne R.S."/>
            <person name="Wu M."/>
            <person name="Wu D."/>
            <person name="Thiagarajan M."/>
            <person name="Wortman J.R."/>
            <person name="Badger J.H."/>
            <person name="Ren Q."/>
            <person name="Amedeo P."/>
            <person name="Jones K.M."/>
            <person name="Tallon L.J."/>
            <person name="Delcher A.L."/>
            <person name="Salzberg S.L."/>
            <person name="Silva J.C."/>
            <person name="Haas B.J."/>
            <person name="Majoros W.H."/>
            <person name="Farzad M."/>
            <person name="Carlton J.M."/>
            <person name="Smith R.K. Jr."/>
            <person name="Garg J."/>
            <person name="Pearlman R.E."/>
            <person name="Karrer K.M."/>
            <person name="Sun L."/>
            <person name="Manning G."/>
            <person name="Elde N.C."/>
            <person name="Turkewitz A.P."/>
            <person name="Asai D.J."/>
            <person name="Wilkes D.E."/>
            <person name="Wang Y."/>
            <person name="Cai H."/>
            <person name="Collins K."/>
            <person name="Stewart B.A."/>
            <person name="Lee S.R."/>
            <person name="Wilamowska K."/>
            <person name="Weinberg Z."/>
            <person name="Ruzzo W.L."/>
            <person name="Wloga D."/>
            <person name="Gaertig J."/>
            <person name="Frankel J."/>
            <person name="Tsao C.-C."/>
            <person name="Gorovsky M.A."/>
            <person name="Keeling P.J."/>
            <person name="Waller R.F."/>
            <person name="Patron N.J."/>
            <person name="Cherry J.M."/>
            <person name="Stover N.A."/>
            <person name="Krieger C.J."/>
            <person name="del Toro C."/>
            <person name="Ryder H.F."/>
            <person name="Williamson S.C."/>
            <person name="Barbeau R.A."/>
            <person name="Hamilton E.P."/>
            <person name="Orias E."/>
        </authorList>
    </citation>
    <scope>NUCLEOTIDE SEQUENCE [LARGE SCALE GENOMIC DNA]</scope>
    <source>
        <strain evidence="9">SB210</strain>
    </source>
</reference>
<evidence type="ECO:0000256" key="1">
    <source>
        <dbReference type="ARBA" id="ARBA00004300"/>
    </source>
</evidence>
<dbReference type="PROSITE" id="PS51329">
    <property type="entry name" value="C_CAP_COFACTOR_C"/>
    <property type="match status" value="1"/>
</dbReference>
<name>I7M9D2_TETTS</name>
<organism evidence="8 9">
    <name type="scientific">Tetrahymena thermophila (strain SB210)</name>
    <dbReference type="NCBI Taxonomy" id="312017"/>
    <lineage>
        <taxon>Eukaryota</taxon>
        <taxon>Sar</taxon>
        <taxon>Alveolata</taxon>
        <taxon>Ciliophora</taxon>
        <taxon>Intramacronucleata</taxon>
        <taxon>Oligohymenophorea</taxon>
        <taxon>Hymenostomatida</taxon>
        <taxon>Tetrahymenina</taxon>
        <taxon>Tetrahymenidae</taxon>
        <taxon>Tetrahymena</taxon>
    </lineage>
</organism>
<dbReference type="GO" id="GO:0005813">
    <property type="term" value="C:centrosome"/>
    <property type="evidence" value="ECO:0007669"/>
    <property type="project" value="UniProtKB-SubCell"/>
</dbReference>
<feature type="domain" description="C-CAP/cofactor C-like" evidence="7">
    <location>
        <begin position="257"/>
        <end position="421"/>
    </location>
</feature>
<dbReference type="SMART" id="SM00673">
    <property type="entry name" value="CARP"/>
    <property type="match status" value="1"/>
</dbReference>
<evidence type="ECO:0000256" key="4">
    <source>
        <dbReference type="ARBA" id="ARBA00017559"/>
    </source>
</evidence>
<dbReference type="HOGENOM" id="CLU_476954_0_0_1"/>
<dbReference type="OrthoDB" id="427777at2759"/>
<dbReference type="STRING" id="312017.I7M9D2"/>
<dbReference type="KEGG" id="tet:TTHERM_00149750"/>
<dbReference type="GeneID" id="7826031"/>
<dbReference type="OMA" id="YASTICG"/>
<evidence type="ECO:0000313" key="9">
    <source>
        <dbReference type="Proteomes" id="UP000009168"/>
    </source>
</evidence>
<gene>
    <name evidence="8" type="ORF">TTHERM_00149750</name>
</gene>
<dbReference type="Gene3D" id="2.160.20.70">
    <property type="match status" value="1"/>
</dbReference>
<comment type="similarity">
    <text evidence="3">Belongs to the TBCC family.</text>
</comment>
<evidence type="ECO:0000256" key="3">
    <source>
        <dbReference type="ARBA" id="ARBA00008848"/>
    </source>
</evidence>
<dbReference type="InterPro" id="IPR017901">
    <property type="entry name" value="C-CAP_CF_C-like"/>
</dbReference>
<evidence type="ECO:0000256" key="2">
    <source>
        <dbReference type="ARBA" id="ARBA00004647"/>
    </source>
</evidence>
<dbReference type="InterPro" id="IPR016098">
    <property type="entry name" value="CAP/MinC_C"/>
</dbReference>
<dbReference type="InterPro" id="IPR036223">
    <property type="entry name" value="CAP_C_sf"/>
</dbReference>
<dbReference type="InterPro" id="IPR039589">
    <property type="entry name" value="TBCC1"/>
</dbReference>
<dbReference type="eggNOG" id="KOG4416">
    <property type="taxonomic scope" value="Eukaryota"/>
</dbReference>
<dbReference type="EMBL" id="GG662603">
    <property type="protein sequence ID" value="EAS01364.1"/>
    <property type="molecule type" value="Genomic_DNA"/>
</dbReference>
<proteinExistence type="inferred from homology"/>
<dbReference type="PANTHER" id="PTHR16052">
    <property type="entry name" value="TBCC DOMAIN-CONTAINING PROTEIN 1"/>
    <property type="match status" value="1"/>
</dbReference>
<dbReference type="Proteomes" id="UP000009168">
    <property type="component" value="Unassembled WGS sequence"/>
</dbReference>
<sequence>MNSSSSSGSINDSQQVLHIRSDVFEHAVFPTPAKLTLINLVHLFGSLNQVANKEKKITLEQFKEHIQKHTSNINEKDAEIYFLTYKMVTEDDVSFVIQAAKKQSTSSTVQQQQNQMPILYADVRGLAVFFFLQLFSISARNQFSMDFRKSEFNTHFNEGFRGNLSHNFSPLNSPRSKTTRTTPQFSSEQQQAIYYIRYNIKTILKLLSNDIDNEDCSLKAQDFNVLQLILKPDISQLNKITLPSQFQASKLAQLNLPPTLSQYSGKFNKEDKVHMNTLSEYISSSISMNEQAIDVIYIQGLTKSVMCKDEKFCAGQDLRILNCEDSYIYIDAAVQSLSVTNCTNTTIFISAVNKICTIDKSENLTITVASNFLRIGNTIDSTVYYYGSYYPVLYGDNRSVTLAPNNANYLDLFERMKQAKIPLNYKSSLNFASPIVMNQNQAMSYTVLPTKEFFPINLPPQFKPVSHSQVQTFEQILSPQFEKYLIDQKNNQQESVSTNMIIPLLAPNDYRDQVIQRFKLYTDYQTMLKNSGLSDSQSKMLQSAIQGYFREWMVQTGQIKPISDLVKMINQD</sequence>
<dbReference type="RefSeq" id="XP_001021610.1">
    <property type="nucleotide sequence ID" value="XM_001021610.3"/>
</dbReference>
<evidence type="ECO:0000256" key="5">
    <source>
        <dbReference type="ARBA" id="ARBA00022490"/>
    </source>
</evidence>
<dbReference type="GO" id="GO:0000922">
    <property type="term" value="C:spindle pole"/>
    <property type="evidence" value="ECO:0007669"/>
    <property type="project" value="UniProtKB-SubCell"/>
</dbReference>
<keyword evidence="5" id="KW-0963">Cytoplasm</keyword>
<protein>
    <recommendedName>
        <fullName evidence="4">TBCC domain-containing protein 1</fullName>
    </recommendedName>
</protein>